<organism evidence="3 4">
    <name type="scientific">Paludisphaera mucosa</name>
    <dbReference type="NCBI Taxonomy" id="3030827"/>
    <lineage>
        <taxon>Bacteria</taxon>
        <taxon>Pseudomonadati</taxon>
        <taxon>Planctomycetota</taxon>
        <taxon>Planctomycetia</taxon>
        <taxon>Isosphaerales</taxon>
        <taxon>Isosphaeraceae</taxon>
        <taxon>Paludisphaera</taxon>
    </lineage>
</organism>
<protein>
    <submittedName>
        <fullName evidence="3">NifU family protein</fullName>
    </submittedName>
</protein>
<proteinExistence type="inferred from homology"/>
<dbReference type="InterPro" id="IPR034904">
    <property type="entry name" value="FSCA_dom_sf"/>
</dbReference>
<dbReference type="Pfam" id="PF01106">
    <property type="entry name" value="NifU"/>
    <property type="match status" value="1"/>
</dbReference>
<evidence type="ECO:0000256" key="1">
    <source>
        <dbReference type="ARBA" id="ARBA00006420"/>
    </source>
</evidence>
<dbReference type="SUPFAM" id="SSF117916">
    <property type="entry name" value="Fe-S cluster assembly (FSCA) domain-like"/>
    <property type="match status" value="1"/>
</dbReference>
<keyword evidence="4" id="KW-1185">Reference proteome</keyword>
<evidence type="ECO:0000259" key="2">
    <source>
        <dbReference type="Pfam" id="PF01106"/>
    </source>
</evidence>
<dbReference type="InterPro" id="IPR001075">
    <property type="entry name" value="NIF_FeS_clus_asmbl_NifU_C"/>
</dbReference>
<name>A0ABT6FG74_9BACT</name>
<comment type="similarity">
    <text evidence="1">Belongs to the NifU family.</text>
</comment>
<dbReference type="PANTHER" id="PTHR11178:SF25">
    <property type="entry name" value="NIFU-LIKE PROTEIN 3, CHLOROPLASTIC"/>
    <property type="match status" value="1"/>
</dbReference>
<dbReference type="RefSeq" id="WP_277862873.1">
    <property type="nucleotide sequence ID" value="NZ_JARRAG010000002.1"/>
</dbReference>
<comment type="caution">
    <text evidence="3">The sequence shown here is derived from an EMBL/GenBank/DDBJ whole genome shotgun (WGS) entry which is preliminary data.</text>
</comment>
<dbReference type="EMBL" id="JARRAG010000002">
    <property type="protein sequence ID" value="MDG3006577.1"/>
    <property type="molecule type" value="Genomic_DNA"/>
</dbReference>
<gene>
    <name evidence="3" type="ORF">PZE19_22630</name>
</gene>
<evidence type="ECO:0000313" key="3">
    <source>
        <dbReference type="EMBL" id="MDG3006577.1"/>
    </source>
</evidence>
<reference evidence="3 4" key="1">
    <citation type="submission" date="2023-03" db="EMBL/GenBank/DDBJ databases">
        <title>Paludisphaera mucosa sp. nov. a novel planctomycete from northern fen.</title>
        <authorList>
            <person name="Ivanova A."/>
        </authorList>
    </citation>
    <scope>NUCLEOTIDE SEQUENCE [LARGE SCALE GENOMIC DNA]</scope>
    <source>
        <strain evidence="3 4">Pla2</strain>
    </source>
</reference>
<feature type="domain" description="NIF system FeS cluster assembly NifU C-terminal" evidence="2">
    <location>
        <begin position="22"/>
        <end position="86"/>
    </location>
</feature>
<evidence type="ECO:0000313" key="4">
    <source>
        <dbReference type="Proteomes" id="UP001216907"/>
    </source>
</evidence>
<dbReference type="PANTHER" id="PTHR11178">
    <property type="entry name" value="IRON-SULFUR CLUSTER SCAFFOLD PROTEIN NFU-RELATED"/>
    <property type="match status" value="1"/>
</dbReference>
<dbReference type="Gene3D" id="3.30.300.130">
    <property type="entry name" value="Fe-S cluster assembly (FSCA)"/>
    <property type="match status" value="1"/>
</dbReference>
<accession>A0ABT6FG74</accession>
<dbReference type="Proteomes" id="UP001216907">
    <property type="component" value="Unassembled WGS sequence"/>
</dbReference>
<sequence>MNSPVPTRASAHDVRKSRLERVRQVVDDHVRPELRAEGGDVEIVGIDEDDIVQIRLLGACQGCVSSVHTTTMLVERAVKAEVPEVRFLEAIP</sequence>